<proteinExistence type="predicted"/>
<feature type="compositionally biased region" description="Basic and acidic residues" evidence="1">
    <location>
        <begin position="558"/>
        <end position="572"/>
    </location>
</feature>
<evidence type="ECO:0000313" key="3">
    <source>
        <dbReference type="EMBL" id="TDH18019.1"/>
    </source>
</evidence>
<dbReference type="AlphaFoldDB" id="A0A4V6PJU8"/>
<keyword evidence="2" id="KW-0812">Transmembrane</keyword>
<feature type="transmembrane region" description="Helical" evidence="2">
    <location>
        <begin position="116"/>
        <end position="141"/>
    </location>
</feature>
<feature type="transmembrane region" description="Helical" evidence="2">
    <location>
        <begin position="344"/>
        <end position="365"/>
    </location>
</feature>
<feature type="transmembrane region" description="Helical" evidence="2">
    <location>
        <begin position="316"/>
        <end position="338"/>
    </location>
</feature>
<dbReference type="RefSeq" id="WP_133052572.1">
    <property type="nucleotide sequence ID" value="NZ_MAFQ01000014.1"/>
</dbReference>
<sequence>MGLTQRWAAFLYTHPRIRRIWLTYCVMWSASIMSVAMAPRASAAIMADVLSWTGLHDSYGVPIGQHFVSLVPVLEAIREQAPTVTADPTTWPTAIGHWAGTWITYQQMGMVLDAEATMLCTLVAFTIWVVRFALSAAWLGWLVELARPLMAQMGAVANRAYLAPFAFLAVLAIGGLVARRDGYGRGFGIIAGGLGIIAIGWKLLGNDANDVLGEDGILGFARTAGFSVSQGVAHNGALSSGGTAGQLEVLSTRLVDVLVRHPIEQVTFSQVIDNIPGCGAAYSQGLLSGQDAAPAHAMASCDSSGSALTAARMLDFTVVFAFAFVIALISLICLSLNFVSIEAFAIGAQAFWNVLILPYAVIAAAPPGPTRDYGKSRVSTVFKLGVQYFFATLGVGVLVVMMYNASSPWVAQTINMTHPVAQLTAMMILALSGAIGFFCLVHSLGRRTVAGMAWAATGGRALSMIRGGKGQNKKSEIEQKRKNVDDLVEQRRRDNDARRNRPTDGETESDLPARRPLADVGTQQITVGSRPKITPAQAKTAADAAAAGGLTGTATALLERRTVRETVQDHPSRSTSGKSSSGATSRSDGPGKRSTKTSGHSDTARDTQLQPWQRPLPDIDSGQGTDPDDHPGRHSRPPSGS</sequence>
<feature type="transmembrane region" description="Helical" evidence="2">
    <location>
        <begin position="161"/>
        <end position="178"/>
    </location>
</feature>
<gene>
    <name evidence="3" type="ORF">EJ571_25165</name>
</gene>
<feature type="compositionally biased region" description="Basic and acidic residues" evidence="1">
    <location>
        <begin position="473"/>
        <end position="504"/>
    </location>
</feature>
<keyword evidence="2" id="KW-1133">Transmembrane helix</keyword>
<accession>A0A4V6PJU8</accession>
<feature type="compositionally biased region" description="Low complexity" evidence="1">
    <location>
        <begin position="573"/>
        <end position="587"/>
    </location>
</feature>
<comment type="caution">
    <text evidence="3">The sequence shown here is derived from an EMBL/GenBank/DDBJ whole genome shotgun (WGS) entry which is preliminary data.</text>
</comment>
<feature type="transmembrane region" description="Helical" evidence="2">
    <location>
        <begin position="386"/>
        <end position="403"/>
    </location>
</feature>
<name>A0A4V6PJU8_9MYCO</name>
<reference evidence="3 4" key="1">
    <citation type="journal article" date="2019" name="Sci. Rep.">
        <title>Extended insight into the Mycobacterium chelonae-abscessus complex through whole genome sequencing of Mycobacterium salmoniphilum outbreak and Mycobacterium salmoniphilum-like strains.</title>
        <authorList>
            <person name="Behra P.R.K."/>
            <person name="Das S."/>
            <person name="Pettersson B.M.F."/>
            <person name="Shirreff L."/>
            <person name="DuCote T."/>
            <person name="Jacobsson K.G."/>
            <person name="Ennis D.G."/>
            <person name="Kirsebom L.A."/>
        </authorList>
    </citation>
    <scope>NUCLEOTIDE SEQUENCE [LARGE SCALE GENOMIC DNA]</scope>
    <source>
        <strain evidence="3 4">DSM 45524</strain>
    </source>
</reference>
<feature type="region of interest" description="Disordered" evidence="1">
    <location>
        <begin position="555"/>
        <end position="641"/>
    </location>
</feature>
<dbReference type="EMBL" id="RXLR01000024">
    <property type="protein sequence ID" value="TDH18019.1"/>
    <property type="molecule type" value="Genomic_DNA"/>
</dbReference>
<evidence type="ECO:0000313" key="4">
    <source>
        <dbReference type="Proteomes" id="UP000295627"/>
    </source>
</evidence>
<keyword evidence="2" id="KW-0472">Membrane</keyword>
<organism evidence="3 4">
    <name type="scientific">Mycobacteroides franklinii</name>
    <dbReference type="NCBI Taxonomy" id="948102"/>
    <lineage>
        <taxon>Bacteria</taxon>
        <taxon>Bacillati</taxon>
        <taxon>Actinomycetota</taxon>
        <taxon>Actinomycetes</taxon>
        <taxon>Mycobacteriales</taxon>
        <taxon>Mycobacteriaceae</taxon>
        <taxon>Mycobacteroides</taxon>
    </lineage>
</organism>
<feature type="transmembrane region" description="Helical" evidence="2">
    <location>
        <begin position="423"/>
        <end position="444"/>
    </location>
</feature>
<feature type="compositionally biased region" description="Polar residues" evidence="1">
    <location>
        <begin position="596"/>
        <end position="611"/>
    </location>
</feature>
<dbReference type="Proteomes" id="UP000295627">
    <property type="component" value="Unassembled WGS sequence"/>
</dbReference>
<evidence type="ECO:0000256" key="1">
    <source>
        <dbReference type="SAM" id="MobiDB-lite"/>
    </source>
</evidence>
<protein>
    <submittedName>
        <fullName evidence="3">Uncharacterized protein</fullName>
    </submittedName>
</protein>
<evidence type="ECO:0000256" key="2">
    <source>
        <dbReference type="SAM" id="Phobius"/>
    </source>
</evidence>
<feature type="transmembrane region" description="Helical" evidence="2">
    <location>
        <begin position="20"/>
        <end position="38"/>
    </location>
</feature>
<feature type="region of interest" description="Disordered" evidence="1">
    <location>
        <begin position="465"/>
        <end position="540"/>
    </location>
</feature>